<dbReference type="Proteomes" id="UP000799750">
    <property type="component" value="Unassembled WGS sequence"/>
</dbReference>
<organism evidence="2 3">
    <name type="scientific">Lophium mytilinum</name>
    <dbReference type="NCBI Taxonomy" id="390894"/>
    <lineage>
        <taxon>Eukaryota</taxon>
        <taxon>Fungi</taxon>
        <taxon>Dikarya</taxon>
        <taxon>Ascomycota</taxon>
        <taxon>Pezizomycotina</taxon>
        <taxon>Dothideomycetes</taxon>
        <taxon>Pleosporomycetidae</taxon>
        <taxon>Mytilinidiales</taxon>
        <taxon>Mytilinidiaceae</taxon>
        <taxon>Lophium</taxon>
    </lineage>
</organism>
<dbReference type="InterPro" id="IPR058329">
    <property type="entry name" value="Arp1_N"/>
</dbReference>
<protein>
    <recommendedName>
        <fullName evidence="1">Scytalone dehydratase-like protein Arp1 N-terminal domain-containing protein</fullName>
    </recommendedName>
</protein>
<evidence type="ECO:0000313" key="2">
    <source>
        <dbReference type="EMBL" id="KAF2497085.1"/>
    </source>
</evidence>
<reference evidence="2" key="1">
    <citation type="journal article" date="2020" name="Stud. Mycol.">
        <title>101 Dothideomycetes genomes: a test case for predicting lifestyles and emergence of pathogens.</title>
        <authorList>
            <person name="Haridas S."/>
            <person name="Albert R."/>
            <person name="Binder M."/>
            <person name="Bloem J."/>
            <person name="Labutti K."/>
            <person name="Salamov A."/>
            <person name="Andreopoulos B."/>
            <person name="Baker S."/>
            <person name="Barry K."/>
            <person name="Bills G."/>
            <person name="Bluhm B."/>
            <person name="Cannon C."/>
            <person name="Castanera R."/>
            <person name="Culley D."/>
            <person name="Daum C."/>
            <person name="Ezra D."/>
            <person name="Gonzalez J."/>
            <person name="Henrissat B."/>
            <person name="Kuo A."/>
            <person name="Liang C."/>
            <person name="Lipzen A."/>
            <person name="Lutzoni F."/>
            <person name="Magnuson J."/>
            <person name="Mondo S."/>
            <person name="Nolan M."/>
            <person name="Ohm R."/>
            <person name="Pangilinan J."/>
            <person name="Park H.-J."/>
            <person name="Ramirez L."/>
            <person name="Alfaro M."/>
            <person name="Sun H."/>
            <person name="Tritt A."/>
            <person name="Yoshinaga Y."/>
            <person name="Zwiers L.-H."/>
            <person name="Turgeon B."/>
            <person name="Goodwin S."/>
            <person name="Spatafora J."/>
            <person name="Crous P."/>
            <person name="Grigoriev I."/>
        </authorList>
    </citation>
    <scope>NUCLEOTIDE SEQUENCE</scope>
    <source>
        <strain evidence="2">CBS 269.34</strain>
    </source>
</reference>
<evidence type="ECO:0000259" key="1">
    <source>
        <dbReference type="Pfam" id="PF26053"/>
    </source>
</evidence>
<feature type="domain" description="Scytalone dehydratase-like protein Arp1 N-terminal" evidence="1">
    <location>
        <begin position="31"/>
        <end position="107"/>
    </location>
</feature>
<evidence type="ECO:0000313" key="3">
    <source>
        <dbReference type="Proteomes" id="UP000799750"/>
    </source>
</evidence>
<sequence>MPTADIPVAFQLNSNFYIARPLIPTTTLEEHSEHYPFVTCLRVQKNQTINASTLQAWRTEYLDEDDVFDSTFLQEIIFGGVKASELHVGNDAKELLKDWQTLVVRYEPDLDVSNGPHYCAQGYLHSVWKIYEGRQLPFVQATWPSAAGNRL</sequence>
<accession>A0A6A6QXA7</accession>
<dbReference type="EMBL" id="MU004187">
    <property type="protein sequence ID" value="KAF2497085.1"/>
    <property type="molecule type" value="Genomic_DNA"/>
</dbReference>
<proteinExistence type="predicted"/>
<dbReference type="Pfam" id="PF26053">
    <property type="entry name" value="DUF8016"/>
    <property type="match status" value="1"/>
</dbReference>
<name>A0A6A6QXA7_9PEZI</name>
<gene>
    <name evidence="2" type="ORF">BU16DRAFT_581071</name>
</gene>
<dbReference type="OrthoDB" id="5423360at2759"/>
<keyword evidence="3" id="KW-1185">Reference proteome</keyword>
<dbReference type="AlphaFoldDB" id="A0A6A6QXA7"/>